<feature type="transmembrane region" description="Helical" evidence="1">
    <location>
        <begin position="73"/>
        <end position="95"/>
    </location>
</feature>
<evidence type="ECO:0000313" key="3">
    <source>
        <dbReference type="EMBL" id="MEC4294932.1"/>
    </source>
</evidence>
<feature type="transmembrane region" description="Helical" evidence="1">
    <location>
        <begin position="251"/>
        <end position="268"/>
    </location>
</feature>
<dbReference type="RefSeq" id="WP_326454648.1">
    <property type="nucleotide sequence ID" value="NZ_JAYMFH010000006.1"/>
</dbReference>
<keyword evidence="1" id="KW-0812">Transmembrane</keyword>
<keyword evidence="4" id="KW-1185">Reference proteome</keyword>
<feature type="transmembrane region" description="Helical" evidence="1">
    <location>
        <begin position="219"/>
        <end position="239"/>
    </location>
</feature>
<organism evidence="3 4">
    <name type="scientific">Adlercreutzia shanghongiae</name>
    <dbReference type="NCBI Taxonomy" id="3111773"/>
    <lineage>
        <taxon>Bacteria</taxon>
        <taxon>Bacillati</taxon>
        <taxon>Actinomycetota</taxon>
        <taxon>Coriobacteriia</taxon>
        <taxon>Eggerthellales</taxon>
        <taxon>Eggerthellaceae</taxon>
        <taxon>Adlercreutzia</taxon>
    </lineage>
</organism>
<gene>
    <name evidence="3" type="ORF">VJ920_06390</name>
</gene>
<feature type="transmembrane region" description="Helical" evidence="1">
    <location>
        <begin position="7"/>
        <end position="29"/>
    </location>
</feature>
<feature type="transmembrane region" description="Helical" evidence="1">
    <location>
        <begin position="274"/>
        <end position="294"/>
    </location>
</feature>
<dbReference type="SUPFAM" id="SSF46894">
    <property type="entry name" value="C-terminal effector domain of the bipartite response regulators"/>
    <property type="match status" value="1"/>
</dbReference>
<feature type="transmembrane region" description="Helical" evidence="1">
    <location>
        <begin position="306"/>
        <end position="329"/>
    </location>
</feature>
<comment type="caution">
    <text evidence="3">The sequence shown here is derived from an EMBL/GenBank/DDBJ whole genome shotgun (WGS) entry which is preliminary data.</text>
</comment>
<dbReference type="InterPro" id="IPR036388">
    <property type="entry name" value="WH-like_DNA-bd_sf"/>
</dbReference>
<evidence type="ECO:0000256" key="1">
    <source>
        <dbReference type="SAM" id="Phobius"/>
    </source>
</evidence>
<name>A0ABU6IYJ2_9ACTN</name>
<dbReference type="Proteomes" id="UP001343724">
    <property type="component" value="Unassembled WGS sequence"/>
</dbReference>
<proteinExistence type="predicted"/>
<dbReference type="InterPro" id="IPR000792">
    <property type="entry name" value="Tscrpt_reg_LuxR_C"/>
</dbReference>
<dbReference type="InterPro" id="IPR016032">
    <property type="entry name" value="Sig_transdc_resp-reg_C-effctor"/>
</dbReference>
<dbReference type="Gene3D" id="1.10.10.10">
    <property type="entry name" value="Winged helix-like DNA-binding domain superfamily/Winged helix DNA-binding domain"/>
    <property type="match status" value="1"/>
</dbReference>
<sequence>MKDIHIIPSVALFACLKLSLILFYDFYLIAPLNSFDASASIFFHFVWQLITGGVAAVLALMPRFAEKVLHSAIVLRISSLLWVVGLVVSAIGVSISSLGLTVLSVISVSFGAVFARCFWILSLPAREDDLVRILVLGQLFSYVPLLLFMLLPLSMQLLPSTIFAVASVALMLKYRSIFKLSSMTQLKLSDMRESWSILIGVFVVSIIVTLLFGSSSGSYYQAITYFTAIASALILKVLYSAKGALFAPESTIRALMLVLSITVVLSWVTGAPDIIPAVVVWTSSSVITLLVFSLNGGFPAKKGSNVFVLLAFGVSILGYAAGGLIGFLLGSRESGPAFAVSLILVLVAFQVADTVRAKTERKNSFFEANNENRKRVERSMSRYDLTTAEQEVFLSLVRGNTLKRIAQERAVSLNTIKSQVASIYAKTNVHSKQELIDLSNELGVN</sequence>
<evidence type="ECO:0000313" key="4">
    <source>
        <dbReference type="Proteomes" id="UP001343724"/>
    </source>
</evidence>
<reference evidence="3 4" key="1">
    <citation type="submission" date="2024-01" db="EMBL/GenBank/DDBJ databases">
        <title>novel species in genus Adlercreutzia.</title>
        <authorList>
            <person name="Liu X."/>
        </authorList>
    </citation>
    <scope>NUCLEOTIDE SEQUENCE [LARGE SCALE GENOMIC DNA]</scope>
    <source>
        <strain evidence="3 4">R22</strain>
    </source>
</reference>
<feature type="transmembrane region" description="Helical" evidence="1">
    <location>
        <begin position="335"/>
        <end position="352"/>
    </location>
</feature>
<feature type="transmembrane region" description="Helical" evidence="1">
    <location>
        <begin position="157"/>
        <end position="174"/>
    </location>
</feature>
<feature type="transmembrane region" description="Helical" evidence="1">
    <location>
        <begin position="101"/>
        <end position="121"/>
    </location>
</feature>
<keyword evidence="1" id="KW-1133">Transmembrane helix</keyword>
<evidence type="ECO:0000259" key="2">
    <source>
        <dbReference type="SMART" id="SM00421"/>
    </source>
</evidence>
<accession>A0ABU6IYJ2</accession>
<keyword evidence="1" id="KW-0472">Membrane</keyword>
<dbReference type="SMART" id="SM00421">
    <property type="entry name" value="HTH_LUXR"/>
    <property type="match status" value="1"/>
</dbReference>
<feature type="transmembrane region" description="Helical" evidence="1">
    <location>
        <begin position="195"/>
        <end position="213"/>
    </location>
</feature>
<feature type="domain" description="HTH luxR-type" evidence="2">
    <location>
        <begin position="382"/>
        <end position="439"/>
    </location>
</feature>
<dbReference type="Pfam" id="PF00196">
    <property type="entry name" value="GerE"/>
    <property type="match status" value="1"/>
</dbReference>
<protein>
    <submittedName>
        <fullName evidence="3">LuxR C-terminal-related transcriptional regulator</fullName>
    </submittedName>
</protein>
<feature type="transmembrane region" description="Helical" evidence="1">
    <location>
        <begin position="41"/>
        <end position="61"/>
    </location>
</feature>
<dbReference type="PROSITE" id="PS51257">
    <property type="entry name" value="PROKAR_LIPOPROTEIN"/>
    <property type="match status" value="1"/>
</dbReference>
<dbReference type="EMBL" id="JAYMFH010000006">
    <property type="protein sequence ID" value="MEC4294932.1"/>
    <property type="molecule type" value="Genomic_DNA"/>
</dbReference>
<feature type="transmembrane region" description="Helical" evidence="1">
    <location>
        <begin position="133"/>
        <end position="151"/>
    </location>
</feature>